<gene>
    <name evidence="6" type="ORF">BCD95_004706</name>
</gene>
<keyword evidence="3" id="KW-0862">Zinc</keyword>
<dbReference type="Proteomes" id="UP000822184">
    <property type="component" value="Unassembled WGS sequence"/>
</dbReference>
<dbReference type="PANTHER" id="PTHR13363">
    <property type="entry name" value="RING FINGER AND SRY DOMAIN-CONTAINING"/>
    <property type="match status" value="1"/>
</dbReference>
<dbReference type="SMART" id="SM00449">
    <property type="entry name" value="SPRY"/>
    <property type="match status" value="1"/>
</dbReference>
<dbReference type="InterPro" id="IPR045129">
    <property type="entry name" value="RNF123/RKP/RSPRY1"/>
</dbReference>
<dbReference type="AlphaFoldDB" id="A0AAE5H8J5"/>
<evidence type="ECO:0000259" key="5">
    <source>
        <dbReference type="PROSITE" id="PS50188"/>
    </source>
</evidence>
<dbReference type="InterPro" id="IPR013320">
    <property type="entry name" value="ConA-like_dom_sf"/>
</dbReference>
<keyword evidence="1" id="KW-0479">Metal-binding</keyword>
<keyword evidence="4" id="KW-0732">Signal</keyword>
<dbReference type="InterPro" id="IPR001870">
    <property type="entry name" value="B30.2/SPRY"/>
</dbReference>
<accession>A0AAE5H8J5</accession>
<evidence type="ECO:0000256" key="1">
    <source>
        <dbReference type="ARBA" id="ARBA00022723"/>
    </source>
</evidence>
<dbReference type="RefSeq" id="WP_241426029.1">
    <property type="nucleotide sequence ID" value="NZ_JABTDW010000001.1"/>
</dbReference>
<proteinExistence type="predicted"/>
<dbReference type="CDD" id="cd11709">
    <property type="entry name" value="SPRY"/>
    <property type="match status" value="1"/>
</dbReference>
<evidence type="ECO:0000256" key="4">
    <source>
        <dbReference type="SAM" id="SignalP"/>
    </source>
</evidence>
<dbReference type="Pfam" id="PF00622">
    <property type="entry name" value="SPRY"/>
    <property type="match status" value="1"/>
</dbReference>
<feature type="domain" description="B30.2/SPRY" evidence="5">
    <location>
        <begin position="11"/>
        <end position="196"/>
    </location>
</feature>
<dbReference type="GO" id="GO:0004842">
    <property type="term" value="F:ubiquitin-protein transferase activity"/>
    <property type="evidence" value="ECO:0007669"/>
    <property type="project" value="InterPro"/>
</dbReference>
<dbReference type="Pfam" id="PF02368">
    <property type="entry name" value="Big_2"/>
    <property type="match status" value="1"/>
</dbReference>
<sequence length="376" mass="41749">MKKYFKKFILLFALALTLGFSGSIEARAESTTWNPNDKFVTDTVTYLNGNFTIQASTISNTYATVRATQGKSSGKWYFETKLDQGFFMIGVQSKDVNLATYRFPDRCADSIAYYNKTRLINYQGTVSDSVSKDDFVGIALDMDNKKISFYKNGIPMTQATDLSFKTLGIKSDTVYPVASIVGPNSQITTNFGATPFKYEVPEGYKAYDQNNEVISSITLDKANDNIQVGETDNLVATTTPTGAQVTWKSSDESVAKVDQNGNVTAVGEGNCIITATINDGSNLSDSCTINVTKKDTTEPTEPDNAKAILIINLTDGETKIFDVSYSEVSKFKQWYNTKSEFENKLTYEFNKTVNSNISIEEDVVHDQITSYEIRKY</sequence>
<dbReference type="SUPFAM" id="SSF49899">
    <property type="entry name" value="Concanavalin A-like lectins/glucanases"/>
    <property type="match status" value="1"/>
</dbReference>
<dbReference type="Gene3D" id="2.60.40.1080">
    <property type="match status" value="1"/>
</dbReference>
<dbReference type="InterPro" id="IPR003877">
    <property type="entry name" value="SPRY_dom"/>
</dbReference>
<feature type="chain" id="PRO_5042082869" evidence="4">
    <location>
        <begin position="29"/>
        <end position="376"/>
    </location>
</feature>
<evidence type="ECO:0000313" key="7">
    <source>
        <dbReference type="Proteomes" id="UP000822184"/>
    </source>
</evidence>
<name>A0AAE5H8J5_CLOBE</name>
<dbReference type="PANTHER" id="PTHR13363:SF5">
    <property type="entry name" value="E3 UBIQUITIN-PROTEIN LIGASE RNF123"/>
    <property type="match status" value="1"/>
</dbReference>
<dbReference type="GO" id="GO:0008270">
    <property type="term" value="F:zinc ion binding"/>
    <property type="evidence" value="ECO:0007669"/>
    <property type="project" value="UniProtKB-KW"/>
</dbReference>
<dbReference type="Gene3D" id="2.60.120.920">
    <property type="match status" value="1"/>
</dbReference>
<evidence type="ECO:0000313" key="6">
    <source>
        <dbReference type="EMBL" id="NSB16447.1"/>
    </source>
</evidence>
<dbReference type="GO" id="GO:0005737">
    <property type="term" value="C:cytoplasm"/>
    <property type="evidence" value="ECO:0007669"/>
    <property type="project" value="TreeGrafter"/>
</dbReference>
<keyword evidence="2" id="KW-0863">Zinc-finger</keyword>
<dbReference type="SMART" id="SM00635">
    <property type="entry name" value="BID_2"/>
    <property type="match status" value="1"/>
</dbReference>
<evidence type="ECO:0000256" key="3">
    <source>
        <dbReference type="ARBA" id="ARBA00022833"/>
    </source>
</evidence>
<protein>
    <submittedName>
        <fullName evidence="6">Uncharacterized protein YjdB</fullName>
    </submittedName>
</protein>
<dbReference type="EMBL" id="JABTDW010000001">
    <property type="protein sequence ID" value="NSB16447.1"/>
    <property type="molecule type" value="Genomic_DNA"/>
</dbReference>
<dbReference type="SUPFAM" id="SSF49373">
    <property type="entry name" value="Invasin/intimin cell-adhesion fragments"/>
    <property type="match status" value="1"/>
</dbReference>
<feature type="signal peptide" evidence="4">
    <location>
        <begin position="1"/>
        <end position="28"/>
    </location>
</feature>
<comment type="caution">
    <text evidence="6">The sequence shown here is derived from an EMBL/GenBank/DDBJ whole genome shotgun (WGS) entry which is preliminary data.</text>
</comment>
<dbReference type="InterPro" id="IPR008964">
    <property type="entry name" value="Invasin/intimin_cell_adhesion"/>
</dbReference>
<dbReference type="GO" id="GO:0051603">
    <property type="term" value="P:proteolysis involved in protein catabolic process"/>
    <property type="evidence" value="ECO:0007669"/>
    <property type="project" value="TreeGrafter"/>
</dbReference>
<organism evidence="6 7">
    <name type="scientific">Clostridium beijerinckii</name>
    <name type="common">Clostridium MP</name>
    <dbReference type="NCBI Taxonomy" id="1520"/>
    <lineage>
        <taxon>Bacteria</taxon>
        <taxon>Bacillati</taxon>
        <taxon>Bacillota</taxon>
        <taxon>Clostridia</taxon>
        <taxon>Eubacteriales</taxon>
        <taxon>Clostridiaceae</taxon>
        <taxon>Clostridium</taxon>
    </lineage>
</organism>
<reference evidence="6" key="1">
    <citation type="submission" date="2020-06" db="EMBL/GenBank/DDBJ databases">
        <title>Genomic insights into acetone-butanol-ethanol (ABE) fermentation by sequencing solventogenic clostridia strains.</title>
        <authorList>
            <person name="Brown S."/>
        </authorList>
    </citation>
    <scope>NUCLEOTIDE SEQUENCE</scope>
    <source>
        <strain evidence="6">DJ123</strain>
    </source>
</reference>
<dbReference type="PROSITE" id="PS50188">
    <property type="entry name" value="B302_SPRY"/>
    <property type="match status" value="1"/>
</dbReference>
<evidence type="ECO:0000256" key="2">
    <source>
        <dbReference type="ARBA" id="ARBA00022771"/>
    </source>
</evidence>
<dbReference type="InterPro" id="IPR043136">
    <property type="entry name" value="B30.2/SPRY_sf"/>
</dbReference>
<dbReference type="InterPro" id="IPR003343">
    <property type="entry name" value="Big_2"/>
</dbReference>